<accession>A0A9P6LJX7</accession>
<evidence type="ECO:0000313" key="2">
    <source>
        <dbReference type="Proteomes" id="UP000781932"/>
    </source>
</evidence>
<gene>
    <name evidence="1" type="ORF">CkaCkLH20_03719</name>
</gene>
<organism evidence="1 2">
    <name type="scientific">Colletotrichum karsti</name>
    <dbReference type="NCBI Taxonomy" id="1095194"/>
    <lineage>
        <taxon>Eukaryota</taxon>
        <taxon>Fungi</taxon>
        <taxon>Dikarya</taxon>
        <taxon>Ascomycota</taxon>
        <taxon>Pezizomycotina</taxon>
        <taxon>Sordariomycetes</taxon>
        <taxon>Hypocreomycetidae</taxon>
        <taxon>Glomerellales</taxon>
        <taxon>Glomerellaceae</taxon>
        <taxon>Colletotrichum</taxon>
        <taxon>Colletotrichum boninense species complex</taxon>
    </lineage>
</organism>
<reference evidence="1" key="1">
    <citation type="submission" date="2020-03" db="EMBL/GenBank/DDBJ databases">
        <authorList>
            <person name="He L."/>
        </authorList>
    </citation>
    <scope>NUCLEOTIDE SEQUENCE</scope>
    <source>
        <strain evidence="1">CkLH20</strain>
    </source>
</reference>
<name>A0A9P6LJX7_9PEZI</name>
<dbReference type="Proteomes" id="UP000781932">
    <property type="component" value="Unassembled WGS sequence"/>
</dbReference>
<sequence length="379" mass="41897">MLAVGSSFYTSNLGFQYTVKKINIPGNDTHVASTLPAIGYKNTTLDNCRVSELKLLLARSPNSGANSWWFSFKRSTVATTLRCTVVYDSGVADVTLGAEYFGSVSTYEYIIDDNYNKSASVWWGTRLSNAYFTGVLAAAAQATLPPDRFINDAELTYTENELVKDLHSEDFFKLNWNFGLADAKVYHLGMDGADKVVVYNNGKFWGSPSITEGLHFAKIMHSVFALDLGNCDAPNLLLDNEGLKYAVLAPDDNFRDEGALLNNTSTFEAKDGGRYSNIPSPGDDFKFTRLYDAYKTFPSQMGELSCRNATIVAQYLCSVPQPKSPGVMILAIIIADLVFLQAAWKLMQWISGRMLNQPDAMICEGVVNTPRPIRSHFFG</sequence>
<protein>
    <submittedName>
        <fullName evidence="1">Uncharacterized protein</fullName>
    </submittedName>
</protein>
<proteinExistence type="predicted"/>
<dbReference type="GeneID" id="62159512"/>
<reference evidence="1" key="2">
    <citation type="submission" date="2020-11" db="EMBL/GenBank/DDBJ databases">
        <title>Whole genome sequencing of Colletotrichum sp.</title>
        <authorList>
            <person name="Li H."/>
        </authorList>
    </citation>
    <scope>NUCLEOTIDE SEQUENCE</scope>
    <source>
        <strain evidence="1">CkLH20</strain>
    </source>
</reference>
<evidence type="ECO:0000313" key="1">
    <source>
        <dbReference type="EMBL" id="KAF9878819.1"/>
    </source>
</evidence>
<comment type="caution">
    <text evidence="1">The sequence shown here is derived from an EMBL/GenBank/DDBJ whole genome shotgun (WGS) entry which is preliminary data.</text>
</comment>
<keyword evidence="2" id="KW-1185">Reference proteome</keyword>
<dbReference type="AlphaFoldDB" id="A0A9P6LJX7"/>
<dbReference type="OrthoDB" id="3220769at2759"/>
<dbReference type="RefSeq" id="XP_038748280.1">
    <property type="nucleotide sequence ID" value="XM_038886438.1"/>
</dbReference>
<dbReference type="EMBL" id="JAATWM020000009">
    <property type="protein sequence ID" value="KAF9878819.1"/>
    <property type="molecule type" value="Genomic_DNA"/>
</dbReference>